<dbReference type="SUPFAM" id="SSF53927">
    <property type="entry name" value="Cytidine deaminase-like"/>
    <property type="match status" value="1"/>
</dbReference>
<dbReference type="InterPro" id="IPR011549">
    <property type="entry name" value="RibD_C"/>
</dbReference>
<dbReference type="PANTHER" id="PTHR38011:SF7">
    <property type="entry name" value="2,5-DIAMINO-6-RIBOSYLAMINO-4(3H)-PYRIMIDINONE 5'-PHOSPHATE REDUCTASE"/>
    <property type="match status" value="1"/>
</dbReference>
<accession>A0A939D6W7</accession>
<dbReference type="InterPro" id="IPR004794">
    <property type="entry name" value="Eubact_RibD"/>
</dbReference>
<comment type="catalytic activity">
    <reaction evidence="13 15">
        <text>5-amino-6-(5-phospho-D-ribitylamino)uracil + NADP(+) = 5-amino-6-(5-phospho-D-ribosylamino)uracil + NADPH + H(+)</text>
        <dbReference type="Rhea" id="RHEA:17845"/>
        <dbReference type="ChEBI" id="CHEBI:15378"/>
        <dbReference type="ChEBI" id="CHEBI:57783"/>
        <dbReference type="ChEBI" id="CHEBI:58349"/>
        <dbReference type="ChEBI" id="CHEBI:58421"/>
        <dbReference type="ChEBI" id="CHEBI:58453"/>
        <dbReference type="EC" id="1.1.1.193"/>
    </reaction>
</comment>
<feature type="binding site" evidence="17">
    <location>
        <position position="170"/>
    </location>
    <ligand>
        <name>NADP(+)</name>
        <dbReference type="ChEBI" id="CHEBI:58349"/>
    </ligand>
</feature>
<evidence type="ECO:0000256" key="18">
    <source>
        <dbReference type="PIRSR" id="PIRSR006769-3"/>
    </source>
</evidence>
<dbReference type="Gene3D" id="3.40.140.10">
    <property type="entry name" value="Cytidine Deaminase, domain 2"/>
    <property type="match status" value="1"/>
</dbReference>
<evidence type="ECO:0000256" key="2">
    <source>
        <dbReference type="ARBA" id="ARBA00004882"/>
    </source>
</evidence>
<evidence type="ECO:0000256" key="13">
    <source>
        <dbReference type="ARBA" id="ARBA00049861"/>
    </source>
</evidence>
<evidence type="ECO:0000256" key="16">
    <source>
        <dbReference type="PIRSR" id="PIRSR006769-1"/>
    </source>
</evidence>
<dbReference type="InterPro" id="IPR024072">
    <property type="entry name" value="DHFR-like_dom_sf"/>
</dbReference>
<dbReference type="CDD" id="cd01284">
    <property type="entry name" value="Riboflavin_deaminase-reductase"/>
    <property type="match status" value="1"/>
</dbReference>
<evidence type="ECO:0000256" key="14">
    <source>
        <dbReference type="ARBA" id="ARBA00049886"/>
    </source>
</evidence>
<evidence type="ECO:0000256" key="8">
    <source>
        <dbReference type="ARBA" id="ARBA00022801"/>
    </source>
</evidence>
<evidence type="ECO:0000256" key="9">
    <source>
        <dbReference type="ARBA" id="ARBA00022833"/>
    </source>
</evidence>
<keyword evidence="6 15" id="KW-0686">Riboflavin biosynthesis</keyword>
<evidence type="ECO:0000256" key="3">
    <source>
        <dbReference type="ARBA" id="ARBA00004910"/>
    </source>
</evidence>
<feature type="binding site" evidence="17">
    <location>
        <position position="154"/>
    </location>
    <ligand>
        <name>NADP(+)</name>
        <dbReference type="ChEBI" id="CHEBI:58349"/>
    </ligand>
</feature>
<evidence type="ECO:0000256" key="6">
    <source>
        <dbReference type="ARBA" id="ARBA00022619"/>
    </source>
</evidence>
<feature type="binding site" evidence="17">
    <location>
        <position position="200"/>
    </location>
    <ligand>
        <name>NADP(+)</name>
        <dbReference type="ChEBI" id="CHEBI:58349"/>
    </ligand>
</feature>
<evidence type="ECO:0000256" key="7">
    <source>
        <dbReference type="ARBA" id="ARBA00022723"/>
    </source>
</evidence>
<feature type="binding site" evidence="17">
    <location>
        <position position="184"/>
    </location>
    <ligand>
        <name>substrate</name>
    </ligand>
</feature>
<dbReference type="Gene3D" id="3.40.430.10">
    <property type="entry name" value="Dihydrofolate Reductase, subunit A"/>
    <property type="match status" value="1"/>
</dbReference>
<dbReference type="FunFam" id="3.40.140.10:FF:000025">
    <property type="entry name" value="Riboflavin biosynthesis protein RibD"/>
    <property type="match status" value="1"/>
</dbReference>
<dbReference type="Pfam" id="PF01872">
    <property type="entry name" value="RibD_C"/>
    <property type="match status" value="1"/>
</dbReference>
<keyword evidence="21" id="KW-1185">Reference proteome</keyword>
<comment type="function">
    <text evidence="1 15">Converts 2,5-diamino-6-(ribosylamino)-4(3h)-pyrimidinone 5'-phosphate into 5-amino-6-(ribosylamino)-2,4(1h,3h)-pyrimidinedione 5'-phosphate.</text>
</comment>
<feature type="binding site" evidence="17">
    <location>
        <position position="168"/>
    </location>
    <ligand>
        <name>substrate</name>
    </ligand>
</feature>
<comment type="pathway">
    <text evidence="3 15">Cofactor biosynthesis; riboflavin biosynthesis; 5-amino-6-(D-ribitylamino)uracil from GTP: step 3/4.</text>
</comment>
<proteinExistence type="inferred from homology"/>
<name>A0A939D6W7_CLOAM</name>
<comment type="similarity">
    <text evidence="4 15">In the N-terminal section; belongs to the cytidine and deoxycytidylate deaminase family.</text>
</comment>
<dbReference type="GO" id="GO:0050661">
    <property type="term" value="F:NADP binding"/>
    <property type="evidence" value="ECO:0007669"/>
    <property type="project" value="InterPro"/>
</dbReference>
<feature type="binding site" evidence="18">
    <location>
        <position position="84"/>
    </location>
    <ligand>
        <name>Zn(2+)</name>
        <dbReference type="ChEBI" id="CHEBI:29105"/>
        <note>catalytic</note>
    </ligand>
</feature>
<evidence type="ECO:0000259" key="19">
    <source>
        <dbReference type="PROSITE" id="PS51747"/>
    </source>
</evidence>
<keyword evidence="8 15" id="KW-0378">Hydrolase</keyword>
<dbReference type="SUPFAM" id="SSF53597">
    <property type="entry name" value="Dihydrofolate reductase-like"/>
    <property type="match status" value="1"/>
</dbReference>
<dbReference type="EC" id="3.5.4.26" evidence="15"/>
<feature type="domain" description="CMP/dCMP-type deaminase" evidence="19">
    <location>
        <begin position="1"/>
        <end position="123"/>
    </location>
</feature>
<feature type="binding site" evidence="17">
    <location>
        <position position="292"/>
    </location>
    <ligand>
        <name>substrate</name>
    </ligand>
</feature>
<dbReference type="RefSeq" id="WP_206580981.1">
    <property type="nucleotide sequence ID" value="NZ_JAFJZZ010000001.1"/>
</dbReference>
<dbReference type="GO" id="GO:0008703">
    <property type="term" value="F:5-amino-6-(5-phosphoribosylamino)uracil reductase activity"/>
    <property type="evidence" value="ECO:0007669"/>
    <property type="project" value="UniProtKB-EC"/>
</dbReference>
<comment type="similarity">
    <text evidence="5 15">In the C-terminal section; belongs to the HTP reductase family.</text>
</comment>
<feature type="binding site" evidence="17">
    <location>
        <position position="221"/>
    </location>
    <ligand>
        <name>NADP(+)</name>
        <dbReference type="ChEBI" id="CHEBI:58349"/>
    </ligand>
</feature>
<protein>
    <recommendedName>
        <fullName evidence="15">Riboflavin biosynthesis protein RibD</fullName>
    </recommendedName>
    <domain>
        <recommendedName>
            <fullName evidence="15">Diaminohydroxyphosphoribosylaminopyrimidine deaminase</fullName>
            <shortName evidence="15">DRAP deaminase</shortName>
            <ecNumber evidence="15">3.5.4.26</ecNumber>
        </recommendedName>
        <alternativeName>
            <fullName evidence="15">Riboflavin-specific deaminase</fullName>
        </alternativeName>
    </domain>
    <domain>
        <recommendedName>
            <fullName evidence="15">5-amino-6-(5-phosphoribosylamino)uracil reductase</fullName>
            <ecNumber evidence="15">1.1.1.193</ecNumber>
        </recommendedName>
        <alternativeName>
            <fullName evidence="15">HTP reductase</fullName>
        </alternativeName>
    </domain>
</protein>
<dbReference type="InterPro" id="IPR016193">
    <property type="entry name" value="Cytidine_deaminase-like"/>
</dbReference>
<evidence type="ECO:0000256" key="4">
    <source>
        <dbReference type="ARBA" id="ARBA00005259"/>
    </source>
</evidence>
<keyword evidence="12" id="KW-0511">Multifunctional enzyme</keyword>
<evidence type="ECO:0000256" key="11">
    <source>
        <dbReference type="ARBA" id="ARBA00023002"/>
    </source>
</evidence>
<dbReference type="EMBL" id="JAFJZZ010000001">
    <property type="protein sequence ID" value="MBN7772171.1"/>
    <property type="molecule type" value="Genomic_DNA"/>
</dbReference>
<dbReference type="NCBIfam" id="TIGR00326">
    <property type="entry name" value="eubact_ribD"/>
    <property type="match status" value="1"/>
</dbReference>
<feature type="binding site" evidence="17">
    <location>
        <position position="196"/>
    </location>
    <ligand>
        <name>NADP(+)</name>
        <dbReference type="ChEBI" id="CHEBI:58349"/>
    </ligand>
</feature>
<reference evidence="20" key="1">
    <citation type="submission" date="2021-02" db="EMBL/GenBank/DDBJ databases">
        <title>Abyssanaerobacter marinus gen.nov., sp., nov, anaerobic bacterium isolated from the Onnuri vent field of Indian Ocean and suggestion of Mogibacteriaceae fam. nov., and proposal of reclassification of ambiguous this family's genus member.</title>
        <authorList>
            <person name="Kim Y.J."/>
            <person name="Yang J.-A."/>
        </authorList>
    </citation>
    <scope>NUCLEOTIDE SEQUENCE</scope>
    <source>
        <strain evidence="20">DSM 2634</strain>
    </source>
</reference>
<dbReference type="Proteomes" id="UP000664545">
    <property type="component" value="Unassembled WGS sequence"/>
</dbReference>
<dbReference type="EC" id="1.1.1.193" evidence="15"/>
<dbReference type="InterPro" id="IPR016192">
    <property type="entry name" value="APOBEC/CMP_deaminase_Zn-bd"/>
</dbReference>
<feature type="binding site" evidence="18">
    <location>
        <position position="75"/>
    </location>
    <ligand>
        <name>Zn(2+)</name>
        <dbReference type="ChEBI" id="CHEBI:29105"/>
        <note>catalytic</note>
    </ligand>
</feature>
<sequence>MLEEKYMELALKLAQKGNGWTNPNPMVGAVIVKNGRIIGQGYHEKYGQLHAERNALSSCSESAEGATMYVTLEPCCHYGKTPPCTEAIIENKIKKVVIGSTDPNELVAGKGIKQLEEAGIEVVVGMMKEQCDALNHIFFNYIKEKKPFVAMKYAMTLDGKIATYSGKSKWITSEEAREHVHGLRHQYMGIMVGIGTVLKDNPMLDCRLPNTKNPIRIICDTTLQIPMESQLVQTAKEIVTYVATASSDTEKIKQLEEANCKVLNVHIKDGHINLQNLIERLGAEKIDSILLEGGGMLNYAALESGLVDHVYCYIAPKLFGGAQAVSPVEGLGVENPDQAFLLENQKITSLGQDVLLEFDVKRGE</sequence>
<organism evidence="20 21">
    <name type="scientific">Clostridium aminobutyricum</name>
    <dbReference type="NCBI Taxonomy" id="33953"/>
    <lineage>
        <taxon>Bacteria</taxon>
        <taxon>Bacillati</taxon>
        <taxon>Bacillota</taxon>
        <taxon>Clostridia</taxon>
        <taxon>Eubacteriales</taxon>
        <taxon>Clostridiaceae</taxon>
        <taxon>Clostridium</taxon>
    </lineage>
</organism>
<gene>
    <name evidence="20" type="primary">ribD</name>
    <name evidence="20" type="ORF">JYB65_02240</name>
</gene>
<feature type="binding site" evidence="17">
    <location>
        <position position="204"/>
    </location>
    <ligand>
        <name>substrate</name>
    </ligand>
</feature>
<evidence type="ECO:0000256" key="5">
    <source>
        <dbReference type="ARBA" id="ARBA00007417"/>
    </source>
</evidence>
<comment type="catalytic activity">
    <reaction evidence="14 15">
        <text>2,5-diamino-6-hydroxy-4-(5-phosphoribosylamino)-pyrimidine + H2O + H(+) = 5-amino-6-(5-phospho-D-ribosylamino)uracil + NH4(+)</text>
        <dbReference type="Rhea" id="RHEA:21868"/>
        <dbReference type="ChEBI" id="CHEBI:15377"/>
        <dbReference type="ChEBI" id="CHEBI:15378"/>
        <dbReference type="ChEBI" id="CHEBI:28938"/>
        <dbReference type="ChEBI" id="CHEBI:58453"/>
        <dbReference type="ChEBI" id="CHEBI:58614"/>
        <dbReference type="EC" id="3.5.4.26"/>
    </reaction>
</comment>
<keyword evidence="7 15" id="KW-0479">Metal-binding</keyword>
<keyword evidence="10 15" id="KW-0521">NADP</keyword>
<feature type="binding site" evidence="18">
    <location>
        <position position="50"/>
    </location>
    <ligand>
        <name>Zn(2+)</name>
        <dbReference type="ChEBI" id="CHEBI:29105"/>
        <note>catalytic</note>
    </ligand>
</feature>
<keyword evidence="9 15" id="KW-0862">Zinc</keyword>
<dbReference type="PIRSF" id="PIRSF006769">
    <property type="entry name" value="RibD"/>
    <property type="match status" value="1"/>
</dbReference>
<dbReference type="GO" id="GO:0008270">
    <property type="term" value="F:zinc ion binding"/>
    <property type="evidence" value="ECO:0007669"/>
    <property type="project" value="InterPro"/>
</dbReference>
<dbReference type="GO" id="GO:0009231">
    <property type="term" value="P:riboflavin biosynthetic process"/>
    <property type="evidence" value="ECO:0007669"/>
    <property type="project" value="UniProtKB-KW"/>
</dbReference>
<feature type="active site" description="Proton donor" evidence="16">
    <location>
        <position position="52"/>
    </location>
</feature>
<dbReference type="NCBIfam" id="TIGR00227">
    <property type="entry name" value="ribD_Cterm"/>
    <property type="match status" value="1"/>
</dbReference>
<evidence type="ECO:0000256" key="15">
    <source>
        <dbReference type="PIRNR" id="PIRNR006769"/>
    </source>
</evidence>
<feature type="binding site" evidence="17">
    <location>
        <begin position="294"/>
        <end position="300"/>
    </location>
    <ligand>
        <name>NADP(+)</name>
        <dbReference type="ChEBI" id="CHEBI:58349"/>
    </ligand>
</feature>
<dbReference type="InterPro" id="IPR002125">
    <property type="entry name" value="CMP_dCMP_dom"/>
</dbReference>
<evidence type="ECO:0000256" key="1">
    <source>
        <dbReference type="ARBA" id="ARBA00002151"/>
    </source>
</evidence>
<evidence type="ECO:0000313" key="21">
    <source>
        <dbReference type="Proteomes" id="UP000664545"/>
    </source>
</evidence>
<dbReference type="PROSITE" id="PS00903">
    <property type="entry name" value="CYT_DCMP_DEAMINASES_1"/>
    <property type="match status" value="1"/>
</dbReference>
<evidence type="ECO:0000313" key="20">
    <source>
        <dbReference type="EMBL" id="MBN7772171.1"/>
    </source>
</evidence>
<evidence type="ECO:0000256" key="10">
    <source>
        <dbReference type="ARBA" id="ARBA00022857"/>
    </source>
</evidence>
<dbReference type="InterPro" id="IPR002734">
    <property type="entry name" value="RibDG_C"/>
</dbReference>
<evidence type="ECO:0000256" key="17">
    <source>
        <dbReference type="PIRSR" id="PIRSR006769-2"/>
    </source>
</evidence>
<comment type="cofactor">
    <cofactor evidence="15 18">
        <name>Zn(2+)</name>
        <dbReference type="ChEBI" id="CHEBI:29105"/>
    </cofactor>
    <text evidence="15 18">Binds 1 zinc ion.</text>
</comment>
<dbReference type="InterPro" id="IPR050765">
    <property type="entry name" value="Riboflavin_Biosynth_HTPR"/>
</dbReference>
<feature type="binding site" evidence="17">
    <location>
        <position position="207"/>
    </location>
    <ligand>
        <name>substrate</name>
    </ligand>
</feature>
<comment type="caution">
    <text evidence="20">The sequence shown here is derived from an EMBL/GenBank/DDBJ whole genome shotgun (WGS) entry which is preliminary data.</text>
</comment>
<comment type="pathway">
    <text evidence="2 15">Cofactor biosynthesis; riboflavin biosynthesis; 5-amino-6-(D-ribitylamino)uracil from GTP: step 2/4.</text>
</comment>
<dbReference type="Pfam" id="PF00383">
    <property type="entry name" value="dCMP_cyt_deam_1"/>
    <property type="match status" value="1"/>
</dbReference>
<dbReference type="PANTHER" id="PTHR38011">
    <property type="entry name" value="DIHYDROFOLATE REDUCTASE FAMILY PROTEIN (AFU_ORTHOLOGUE AFUA_8G06820)"/>
    <property type="match status" value="1"/>
</dbReference>
<dbReference type="GO" id="GO:0008835">
    <property type="term" value="F:diaminohydroxyphosphoribosylaminopyrimidine deaminase activity"/>
    <property type="evidence" value="ECO:0007669"/>
    <property type="project" value="UniProtKB-EC"/>
</dbReference>
<evidence type="ECO:0000256" key="12">
    <source>
        <dbReference type="ARBA" id="ARBA00023268"/>
    </source>
</evidence>
<dbReference type="AlphaFoldDB" id="A0A939D6W7"/>
<dbReference type="PROSITE" id="PS51747">
    <property type="entry name" value="CYT_DCMP_DEAMINASES_2"/>
    <property type="match status" value="1"/>
</dbReference>
<keyword evidence="11 15" id="KW-0560">Oxidoreductase</keyword>